<name>A0A5E4M5S0_9HEMI</name>
<keyword evidence="1" id="KW-0548">Nucleotidyltransferase</keyword>
<reference evidence="1 2" key="1">
    <citation type="submission" date="2019-08" db="EMBL/GenBank/DDBJ databases">
        <authorList>
            <person name="Alioto T."/>
            <person name="Alioto T."/>
            <person name="Gomez Garrido J."/>
        </authorList>
    </citation>
    <scope>NUCLEOTIDE SEQUENCE [LARGE SCALE GENOMIC DNA]</scope>
</reference>
<dbReference type="PANTHER" id="PTHR33332">
    <property type="entry name" value="REVERSE TRANSCRIPTASE DOMAIN-CONTAINING PROTEIN"/>
    <property type="match status" value="1"/>
</dbReference>
<keyword evidence="1" id="KW-0808">Transferase</keyword>
<protein>
    <submittedName>
        <fullName evidence="1">Reverse transcriptase domain</fullName>
    </submittedName>
</protein>
<gene>
    <name evidence="1" type="ORF">CINCED_3A006304</name>
</gene>
<keyword evidence="1" id="KW-0695">RNA-directed DNA polymerase</keyword>
<organism evidence="1 2">
    <name type="scientific">Cinara cedri</name>
    <dbReference type="NCBI Taxonomy" id="506608"/>
    <lineage>
        <taxon>Eukaryota</taxon>
        <taxon>Metazoa</taxon>
        <taxon>Ecdysozoa</taxon>
        <taxon>Arthropoda</taxon>
        <taxon>Hexapoda</taxon>
        <taxon>Insecta</taxon>
        <taxon>Pterygota</taxon>
        <taxon>Neoptera</taxon>
        <taxon>Paraneoptera</taxon>
        <taxon>Hemiptera</taxon>
        <taxon>Sternorrhyncha</taxon>
        <taxon>Aphidomorpha</taxon>
        <taxon>Aphidoidea</taxon>
        <taxon>Aphididae</taxon>
        <taxon>Lachninae</taxon>
        <taxon>Cinara</taxon>
    </lineage>
</organism>
<evidence type="ECO:0000313" key="1">
    <source>
        <dbReference type="EMBL" id="VVC27374.1"/>
    </source>
</evidence>
<dbReference type="EMBL" id="CABPRJ010000099">
    <property type="protein sequence ID" value="VVC27374.1"/>
    <property type="molecule type" value="Genomic_DNA"/>
</dbReference>
<evidence type="ECO:0000313" key="2">
    <source>
        <dbReference type="Proteomes" id="UP000325440"/>
    </source>
</evidence>
<dbReference type="GO" id="GO:0003964">
    <property type="term" value="F:RNA-directed DNA polymerase activity"/>
    <property type="evidence" value="ECO:0007669"/>
    <property type="project" value="UniProtKB-KW"/>
</dbReference>
<accession>A0A5E4M5S0</accession>
<dbReference type="OrthoDB" id="411871at2759"/>
<sequence length="226" mass="25941">MANIVEKIIDSRLRWFLKKNNILDSRRNGFRRDRSTTNTLHDIQQEIYSTLEEKHLMGLVSLDISKAYDITWCPRILKILLKIICNAINDIPLFIQPPVKCTLFADDFNIFCRGTNSNRTKKHLLEAILALQAWTYASGFSFSAEKSQFIIFTNKRNIGNTSITMNNIPISIRKSIKILGILFDSRNTYIPHLKTIRNGLSYKNEYPIMSGSQIVGKSLLESIANI</sequence>
<keyword evidence="2" id="KW-1185">Reference proteome</keyword>
<proteinExistence type="predicted"/>
<dbReference type="AlphaFoldDB" id="A0A5E4M5S0"/>
<dbReference type="Proteomes" id="UP000325440">
    <property type="component" value="Unassembled WGS sequence"/>
</dbReference>